<organism evidence="1 2">
    <name type="scientific">Cajanus cajan</name>
    <name type="common">Pigeon pea</name>
    <name type="synonym">Cajanus indicus</name>
    <dbReference type="NCBI Taxonomy" id="3821"/>
    <lineage>
        <taxon>Eukaryota</taxon>
        <taxon>Viridiplantae</taxon>
        <taxon>Streptophyta</taxon>
        <taxon>Embryophyta</taxon>
        <taxon>Tracheophyta</taxon>
        <taxon>Spermatophyta</taxon>
        <taxon>Magnoliopsida</taxon>
        <taxon>eudicotyledons</taxon>
        <taxon>Gunneridae</taxon>
        <taxon>Pentapetalae</taxon>
        <taxon>rosids</taxon>
        <taxon>fabids</taxon>
        <taxon>Fabales</taxon>
        <taxon>Fabaceae</taxon>
        <taxon>Papilionoideae</taxon>
        <taxon>50 kb inversion clade</taxon>
        <taxon>NPAAA clade</taxon>
        <taxon>indigoferoid/millettioid clade</taxon>
        <taxon>Phaseoleae</taxon>
        <taxon>Cajanus</taxon>
    </lineage>
</organism>
<keyword evidence="2" id="KW-1185">Reference proteome</keyword>
<gene>
    <name evidence="1" type="ORF">KK1_037728</name>
</gene>
<sequence length="228" mass="26399">MIGRKKKALFNQIKDRIWKIIQSWKGKHLSKAGQYGEMGFRHIYGFNLAMLGKQGWRLLSNPDAILSRVFKAKYFPRGNFLEAQLGHNPSYVWRSIHASQVVVKGGLRWCIGNGRSLKVWHDPWLRNPTNSYVTTPIPKGHENLTVAELIDMNERKWNQDLLSIFFGTEDIRDIFSIPLLNLHEHDTPSWKLSRKGSYSVKSAYYYVKESLISKRIFVCQETGNNFGA</sequence>
<protein>
    <submittedName>
        <fullName evidence="1">Uncharacterized protein</fullName>
    </submittedName>
</protein>
<evidence type="ECO:0000313" key="2">
    <source>
        <dbReference type="Proteomes" id="UP000075243"/>
    </source>
</evidence>
<accession>A0A151RE83</accession>
<dbReference type="Gramene" id="C.cajan_35197.t">
    <property type="protein sequence ID" value="C.cajan_35197.t"/>
    <property type="gene ID" value="C.cajan_35197"/>
</dbReference>
<evidence type="ECO:0000313" key="1">
    <source>
        <dbReference type="EMBL" id="KYP40902.1"/>
    </source>
</evidence>
<reference evidence="1" key="1">
    <citation type="journal article" date="2012" name="Nat. Biotechnol.">
        <title>Draft genome sequence of pigeonpea (Cajanus cajan), an orphan legume crop of resource-poor farmers.</title>
        <authorList>
            <person name="Varshney R.K."/>
            <person name="Chen W."/>
            <person name="Li Y."/>
            <person name="Bharti A.K."/>
            <person name="Saxena R.K."/>
            <person name="Schlueter J.A."/>
            <person name="Donoghue M.T."/>
            <person name="Azam S."/>
            <person name="Fan G."/>
            <person name="Whaley A.M."/>
            <person name="Farmer A.D."/>
            <person name="Sheridan J."/>
            <person name="Iwata A."/>
            <person name="Tuteja R."/>
            <person name="Penmetsa R.V."/>
            <person name="Wu W."/>
            <person name="Upadhyaya H.D."/>
            <person name="Yang S.P."/>
            <person name="Shah T."/>
            <person name="Saxena K.B."/>
            <person name="Michael T."/>
            <person name="McCombie W.R."/>
            <person name="Yang B."/>
            <person name="Zhang G."/>
            <person name="Yang H."/>
            <person name="Wang J."/>
            <person name="Spillane C."/>
            <person name="Cook D.R."/>
            <person name="May G.D."/>
            <person name="Xu X."/>
            <person name="Jackson S.A."/>
        </authorList>
    </citation>
    <scope>NUCLEOTIDE SEQUENCE [LARGE SCALE GENOMIC DNA]</scope>
</reference>
<name>A0A151RE83_CAJCA</name>
<proteinExistence type="predicted"/>
<dbReference type="EMBL" id="KQ483806">
    <property type="protein sequence ID" value="KYP40902.1"/>
    <property type="molecule type" value="Genomic_DNA"/>
</dbReference>
<dbReference type="AlphaFoldDB" id="A0A151RE83"/>
<dbReference type="OMA" id="LTICHIT"/>
<dbReference type="Proteomes" id="UP000075243">
    <property type="component" value="Unassembled WGS sequence"/>
</dbReference>